<reference evidence="2 3" key="1">
    <citation type="submission" date="2017-06" db="EMBL/GenBank/DDBJ databases">
        <title>Ant-infecting Ophiocordyceps genomes reveal a high diversity of potential behavioral manipulation genes and a possible major role for enterotoxins.</title>
        <authorList>
            <person name="De Bekker C."/>
            <person name="Evans H.C."/>
            <person name="Brachmann A."/>
            <person name="Hughes D.P."/>
        </authorList>
    </citation>
    <scope>NUCLEOTIDE SEQUENCE [LARGE SCALE GENOMIC DNA]</scope>
    <source>
        <strain evidence="2 3">Map64</strain>
    </source>
</reference>
<name>A0A2C5XHI6_9HYPO</name>
<dbReference type="Proteomes" id="UP000226192">
    <property type="component" value="Unassembled WGS sequence"/>
</dbReference>
<dbReference type="AlphaFoldDB" id="A0A2C5XHI6"/>
<feature type="region of interest" description="Disordered" evidence="1">
    <location>
        <begin position="17"/>
        <end position="60"/>
    </location>
</feature>
<dbReference type="EMBL" id="NJET01000062">
    <property type="protein sequence ID" value="PHH62838.1"/>
    <property type="molecule type" value="Genomic_DNA"/>
</dbReference>
<evidence type="ECO:0000256" key="1">
    <source>
        <dbReference type="SAM" id="MobiDB-lite"/>
    </source>
</evidence>
<accession>A0A2C5XHI6</accession>
<sequence length="119" mass="13056">MKPSSLLPLLPLTTASLLPRQSQRDTQQAQRLIAQGTRQMRSAAQSAQSLSQSLANQDEEASIQGAAKLEQDLTLAKQTLAQFRQLGAEKFQLQAFIDLQQQNAAILANARKNQQANNN</sequence>
<proteinExistence type="predicted"/>
<keyword evidence="3" id="KW-1185">Reference proteome</keyword>
<evidence type="ECO:0000313" key="3">
    <source>
        <dbReference type="Proteomes" id="UP000226192"/>
    </source>
</evidence>
<protein>
    <submittedName>
        <fullName evidence="2">Uncharacterized protein</fullName>
    </submittedName>
</protein>
<feature type="compositionally biased region" description="Polar residues" evidence="1">
    <location>
        <begin position="20"/>
        <end position="40"/>
    </location>
</feature>
<organism evidence="2 3">
    <name type="scientific">Ophiocordyceps australis</name>
    <dbReference type="NCBI Taxonomy" id="1399860"/>
    <lineage>
        <taxon>Eukaryota</taxon>
        <taxon>Fungi</taxon>
        <taxon>Dikarya</taxon>
        <taxon>Ascomycota</taxon>
        <taxon>Pezizomycotina</taxon>
        <taxon>Sordariomycetes</taxon>
        <taxon>Hypocreomycetidae</taxon>
        <taxon>Hypocreales</taxon>
        <taxon>Ophiocordycipitaceae</taxon>
        <taxon>Ophiocordyceps</taxon>
    </lineage>
</organism>
<feature type="compositionally biased region" description="Low complexity" evidence="1">
    <location>
        <begin position="42"/>
        <end position="55"/>
    </location>
</feature>
<comment type="caution">
    <text evidence="2">The sequence shown here is derived from an EMBL/GenBank/DDBJ whole genome shotgun (WGS) entry which is preliminary data.</text>
</comment>
<gene>
    <name evidence="2" type="ORF">CDD81_6638</name>
</gene>
<evidence type="ECO:0000313" key="2">
    <source>
        <dbReference type="EMBL" id="PHH62838.1"/>
    </source>
</evidence>